<feature type="domain" description="Cupin type-2" evidence="1">
    <location>
        <begin position="42"/>
        <end position="99"/>
    </location>
</feature>
<protein>
    <recommendedName>
        <fullName evidence="1">Cupin type-2 domain-containing protein</fullName>
    </recommendedName>
</protein>
<accession>A0A2A6LP43</accession>
<gene>
    <name evidence="2" type="ORF">CO661_31275</name>
</gene>
<evidence type="ECO:0000313" key="3">
    <source>
        <dbReference type="Proteomes" id="UP000220353"/>
    </source>
</evidence>
<dbReference type="Gene3D" id="2.60.120.10">
    <property type="entry name" value="Jelly Rolls"/>
    <property type="match status" value="1"/>
</dbReference>
<comment type="caution">
    <text evidence="2">The sequence shown here is derived from an EMBL/GenBank/DDBJ whole genome shotgun (WGS) entry which is preliminary data.</text>
</comment>
<dbReference type="PANTHER" id="PTHR36440">
    <property type="entry name" value="PUTATIVE (AFU_ORTHOLOGUE AFUA_8G07350)-RELATED"/>
    <property type="match status" value="1"/>
</dbReference>
<dbReference type="Proteomes" id="UP000220353">
    <property type="component" value="Unassembled WGS sequence"/>
</dbReference>
<proteinExistence type="predicted"/>
<dbReference type="InterPro" id="IPR053146">
    <property type="entry name" value="QDO-like"/>
</dbReference>
<dbReference type="AlphaFoldDB" id="A0A2A6LP43"/>
<dbReference type="SUPFAM" id="SSF51182">
    <property type="entry name" value="RmlC-like cupins"/>
    <property type="match status" value="1"/>
</dbReference>
<evidence type="ECO:0000259" key="1">
    <source>
        <dbReference type="Pfam" id="PF07883"/>
    </source>
</evidence>
<dbReference type="RefSeq" id="WP_097587964.1">
    <property type="nucleotide sequence ID" value="NZ_NWTC01000042.1"/>
</dbReference>
<dbReference type="EMBL" id="NWTC01000042">
    <property type="protein sequence ID" value="PDT44080.1"/>
    <property type="molecule type" value="Genomic_DNA"/>
</dbReference>
<dbReference type="InterPro" id="IPR013096">
    <property type="entry name" value="Cupin_2"/>
</dbReference>
<sequence>MMLTAMSATGSAQDRFWWQGSLMIIKARAADTGGALGLVEASFPEGFGPPLHVHHREDEAFYVLEGKIRFLQGDTDFVAGPGTFVWGPRGVPHAFKVEPSSARALVMVTPGGLEEMFAVGGMPAGDLAEAPAVPYDPAAAAALAERFGFEVVGPQLA</sequence>
<name>A0A2A6LP43_RHIFR</name>
<organism evidence="2 3">
    <name type="scientific">Rhizobium fredii</name>
    <name type="common">Sinorhizobium fredii</name>
    <dbReference type="NCBI Taxonomy" id="380"/>
    <lineage>
        <taxon>Bacteria</taxon>
        <taxon>Pseudomonadati</taxon>
        <taxon>Pseudomonadota</taxon>
        <taxon>Alphaproteobacteria</taxon>
        <taxon>Hyphomicrobiales</taxon>
        <taxon>Rhizobiaceae</taxon>
        <taxon>Sinorhizobium/Ensifer group</taxon>
        <taxon>Sinorhizobium</taxon>
    </lineage>
</organism>
<dbReference type="InterPro" id="IPR014710">
    <property type="entry name" value="RmlC-like_jellyroll"/>
</dbReference>
<dbReference type="PANTHER" id="PTHR36440:SF1">
    <property type="entry name" value="PUTATIVE (AFU_ORTHOLOGUE AFUA_8G07350)-RELATED"/>
    <property type="match status" value="1"/>
</dbReference>
<dbReference type="InterPro" id="IPR011051">
    <property type="entry name" value="RmlC_Cupin_sf"/>
</dbReference>
<reference evidence="2 3" key="1">
    <citation type="submission" date="2017-09" db="EMBL/GenBank/DDBJ databases">
        <title>Comparative genomics of rhizobia isolated from Phaseolus vulgaris in China.</title>
        <authorList>
            <person name="Tong W."/>
        </authorList>
    </citation>
    <scope>NUCLEOTIDE SEQUENCE [LARGE SCALE GENOMIC DNA]</scope>
    <source>
        <strain evidence="2 3">PCH1</strain>
    </source>
</reference>
<dbReference type="Pfam" id="PF07883">
    <property type="entry name" value="Cupin_2"/>
    <property type="match status" value="1"/>
</dbReference>
<dbReference type="CDD" id="cd02215">
    <property type="entry name" value="cupin_QDO_N_C"/>
    <property type="match status" value="1"/>
</dbReference>
<evidence type="ECO:0000313" key="2">
    <source>
        <dbReference type="EMBL" id="PDT44080.1"/>
    </source>
</evidence>